<dbReference type="GeneID" id="16072956"/>
<reference evidence="5" key="1">
    <citation type="submission" date="2009-08" db="EMBL/GenBank/DDBJ databases">
        <title>Annotation of Salpingoeca rosetta.</title>
        <authorList>
            <consortium name="The Broad Institute Genome Sequencing Platform"/>
            <person name="Russ C."/>
            <person name="Cuomo C."/>
            <person name="Burger G."/>
            <person name="Gray M.W."/>
            <person name="Holland P.W.H."/>
            <person name="King N."/>
            <person name="Lang F.B.F."/>
            <person name="Roger A.J."/>
            <person name="Ruiz-Trillo I."/>
            <person name="Young S.K."/>
            <person name="Zeng Q."/>
            <person name="Gargeya S."/>
            <person name="Alvarado L."/>
            <person name="Berlin A."/>
            <person name="Chapman S.B."/>
            <person name="Chen Z."/>
            <person name="Freedman E."/>
            <person name="Gellesch M."/>
            <person name="Goldberg J."/>
            <person name="Griggs A."/>
            <person name="Gujja S."/>
            <person name="Heilman E."/>
            <person name="Heiman D."/>
            <person name="Howarth C."/>
            <person name="Mehta T."/>
            <person name="Neiman D."/>
            <person name="Pearson M."/>
            <person name="Roberts A."/>
            <person name="Saif S."/>
            <person name="Shea T."/>
            <person name="Shenoy N."/>
            <person name="Sisk P."/>
            <person name="Stolte C."/>
            <person name="Sykes S."/>
            <person name="White J."/>
            <person name="Yandava C."/>
            <person name="Haas B."/>
            <person name="Nusbaum C."/>
            <person name="Birren B."/>
        </authorList>
    </citation>
    <scope>NUCLEOTIDE SEQUENCE [LARGE SCALE GENOMIC DNA]</scope>
    <source>
        <strain evidence="5">ATCC 50818</strain>
    </source>
</reference>
<accession>F2UFD9</accession>
<dbReference type="FunFam" id="3.90.190.10:FF:000212">
    <property type="entry name" value="Predicted protein"/>
    <property type="match status" value="1"/>
</dbReference>
<dbReference type="PROSITE" id="PS50056">
    <property type="entry name" value="TYR_PHOSPHATASE_2"/>
    <property type="match status" value="1"/>
</dbReference>
<dbReference type="eggNOG" id="KOG0789">
    <property type="taxonomic scope" value="Eukaryota"/>
</dbReference>
<feature type="region of interest" description="Disordered" evidence="2">
    <location>
        <begin position="385"/>
        <end position="491"/>
    </location>
</feature>
<name>F2UFD9_SALR5</name>
<gene>
    <name evidence="5" type="ORF">PTSG_06988</name>
</gene>
<evidence type="ECO:0000313" key="5">
    <source>
        <dbReference type="EMBL" id="EGD75339.1"/>
    </source>
</evidence>
<dbReference type="PRINTS" id="PR00700">
    <property type="entry name" value="PRTYPHPHTASE"/>
</dbReference>
<dbReference type="GO" id="GO:0004725">
    <property type="term" value="F:protein tyrosine phosphatase activity"/>
    <property type="evidence" value="ECO:0007669"/>
    <property type="project" value="InterPro"/>
</dbReference>
<proteinExistence type="predicted"/>
<feature type="compositionally biased region" description="Low complexity" evidence="2">
    <location>
        <begin position="12"/>
        <end position="24"/>
    </location>
</feature>
<feature type="coiled-coil region" evidence="1">
    <location>
        <begin position="592"/>
        <end position="720"/>
    </location>
</feature>
<feature type="region of interest" description="Disordered" evidence="2">
    <location>
        <begin position="1"/>
        <end position="25"/>
    </location>
</feature>
<feature type="domain" description="Tyrosine specific protein phosphatases" evidence="4">
    <location>
        <begin position="235"/>
        <end position="311"/>
    </location>
</feature>
<dbReference type="Gene3D" id="3.90.190.10">
    <property type="entry name" value="Protein tyrosine phosphatase superfamily"/>
    <property type="match status" value="1"/>
</dbReference>
<dbReference type="SUPFAM" id="SSF52799">
    <property type="entry name" value="(Phosphotyrosine protein) phosphatases II"/>
    <property type="match status" value="1"/>
</dbReference>
<dbReference type="InParanoid" id="F2UFD9"/>
<keyword evidence="1" id="KW-0175">Coiled coil</keyword>
<dbReference type="AlphaFoldDB" id="F2UFD9"/>
<dbReference type="PANTHER" id="PTHR19134">
    <property type="entry name" value="RECEPTOR-TYPE TYROSINE-PROTEIN PHOSPHATASE"/>
    <property type="match status" value="1"/>
</dbReference>
<dbReference type="InterPro" id="IPR003595">
    <property type="entry name" value="Tyr_Pase_cat"/>
</dbReference>
<dbReference type="PROSITE" id="PS50055">
    <property type="entry name" value="TYR_PHOSPHATASE_PTP"/>
    <property type="match status" value="1"/>
</dbReference>
<dbReference type="InterPro" id="IPR000387">
    <property type="entry name" value="Tyr_Pase_dom"/>
</dbReference>
<evidence type="ECO:0000313" key="6">
    <source>
        <dbReference type="Proteomes" id="UP000007799"/>
    </source>
</evidence>
<dbReference type="EMBL" id="GL832971">
    <property type="protein sequence ID" value="EGD75339.1"/>
    <property type="molecule type" value="Genomic_DNA"/>
</dbReference>
<dbReference type="RefSeq" id="XP_004992392.1">
    <property type="nucleotide sequence ID" value="XM_004992335.1"/>
</dbReference>
<dbReference type="InterPro" id="IPR050348">
    <property type="entry name" value="Protein-Tyr_Phosphatase"/>
</dbReference>
<evidence type="ECO:0000256" key="1">
    <source>
        <dbReference type="SAM" id="Coils"/>
    </source>
</evidence>
<sequence length="793" mass="86961">MGRKKSLKRTGSTSSLASLSSMSSVQMHLPERKGADFLNEDEVRDRGSWTMTPLDMPGFQGLSQNVQPRDVIPEVVRNKRFNRHMDVLPDPRTRVVLPMVNGDEATTYVNANYVRGADGNPKYYICAMGPLPATLKNWWRMIWQEKVTCIAMVTGLVEKGVKKCERYWAPKPGQKVKVADMFVRTVAVSEGKGYLRTLLEIQHTSGQTRKVMHLWYHSWPDHGVPRTEDGKPDATNLLYLIRDAHRSEQQLSVGGPLLTHCSAGVGRSGTLIALDMACQLLEANKACDLVEIVRAIRKDRVALVQHPQQFELAHAGCSLYAEFVEATMALSDKAKSAAVIFDREAFERAIKQQSAATDEDGITGDLYEEVPEAKEARAYGQLSAPITPKSQPTAQQQQQQQQGSEDVYGQMLPAKGGAAQDNNPYGSPVNGGPMNPNDVYGAPVQPTAAASSSQPPANPFGHVKLKKVQRKEEDDDDDAGEQPANEYSVMKHVPIAQQQLLYEDAEEDNTPAPADAGDMYGAPVATTAGTAGQGMYDNDALPGQSTYGNQAVVDAEEQKRRQQMAGQQQYFNQEVLGNAAGVTADANAGQLYANDEAAAEEEKRQREKREKRAAAERKIAEMQAQLDKTVSSLETVVQQRKEAEAQLDGHAGEVKRCEAKLKNARELERDASLALQQAETALESQRELMQDLAVRMSEAQQREVEEKERLKKEAEATRASGILAAVGLSSSTTGMKFHARSLALAMQPLPKGKAVPPARRKVVTDRAAAEESKREAVGDIKLLAIVGCVSRYR</sequence>
<dbReference type="CDD" id="cd00047">
    <property type="entry name" value="PTPc"/>
    <property type="match status" value="1"/>
</dbReference>
<dbReference type="Proteomes" id="UP000007799">
    <property type="component" value="Unassembled WGS sequence"/>
</dbReference>
<organism evidence="6">
    <name type="scientific">Salpingoeca rosetta (strain ATCC 50818 / BSB-021)</name>
    <dbReference type="NCBI Taxonomy" id="946362"/>
    <lineage>
        <taxon>Eukaryota</taxon>
        <taxon>Choanoflagellata</taxon>
        <taxon>Craspedida</taxon>
        <taxon>Salpingoecidae</taxon>
        <taxon>Salpingoeca</taxon>
    </lineage>
</organism>
<dbReference type="PANTHER" id="PTHR19134:SF553">
    <property type="entry name" value="TYROSINE-PROTEIN PHOSPHATASE 10D-RELATED"/>
    <property type="match status" value="1"/>
</dbReference>
<protein>
    <submittedName>
        <fullName evidence="5">Tyrosine phosphatase</fullName>
    </submittedName>
</protein>
<dbReference type="InterPro" id="IPR000242">
    <property type="entry name" value="PTP_cat"/>
</dbReference>
<dbReference type="SMART" id="SM00404">
    <property type="entry name" value="PTPc_motif"/>
    <property type="match status" value="1"/>
</dbReference>
<dbReference type="KEGG" id="sre:PTSG_06988"/>
<keyword evidence="6" id="KW-1185">Reference proteome</keyword>
<dbReference type="Pfam" id="PF00102">
    <property type="entry name" value="Y_phosphatase"/>
    <property type="match status" value="1"/>
</dbReference>
<dbReference type="STRING" id="946362.F2UFD9"/>
<dbReference type="SMART" id="SM00194">
    <property type="entry name" value="PTPc"/>
    <property type="match status" value="1"/>
</dbReference>
<evidence type="ECO:0000256" key="2">
    <source>
        <dbReference type="SAM" id="MobiDB-lite"/>
    </source>
</evidence>
<evidence type="ECO:0000259" key="4">
    <source>
        <dbReference type="PROSITE" id="PS50056"/>
    </source>
</evidence>
<dbReference type="InterPro" id="IPR029021">
    <property type="entry name" value="Prot-tyrosine_phosphatase-like"/>
</dbReference>
<evidence type="ECO:0000259" key="3">
    <source>
        <dbReference type="PROSITE" id="PS50055"/>
    </source>
</evidence>
<dbReference type="OrthoDB" id="6144703at2759"/>
<feature type="domain" description="Tyrosine-protein phosphatase" evidence="3">
    <location>
        <begin position="78"/>
        <end position="314"/>
    </location>
</feature>
<feature type="compositionally biased region" description="Low complexity" evidence="2">
    <location>
        <begin position="442"/>
        <end position="455"/>
    </location>
</feature>